<evidence type="ECO:0008006" key="4">
    <source>
        <dbReference type="Google" id="ProtNLM"/>
    </source>
</evidence>
<evidence type="ECO:0000256" key="1">
    <source>
        <dbReference type="ARBA" id="ARBA00022729"/>
    </source>
</evidence>
<name>K3X621_GLOUD</name>
<reference evidence="3" key="1">
    <citation type="journal article" date="2010" name="Genome Biol.">
        <title>Genome sequence of the necrotrophic plant pathogen Pythium ultimum reveals original pathogenicity mechanisms and effector repertoire.</title>
        <authorList>
            <person name="Levesque C.A."/>
            <person name="Brouwer H."/>
            <person name="Cano L."/>
            <person name="Hamilton J.P."/>
            <person name="Holt C."/>
            <person name="Huitema E."/>
            <person name="Raffaele S."/>
            <person name="Robideau G.P."/>
            <person name="Thines M."/>
            <person name="Win J."/>
            <person name="Zerillo M.M."/>
            <person name="Beakes G.W."/>
            <person name="Boore J.L."/>
            <person name="Busam D."/>
            <person name="Dumas B."/>
            <person name="Ferriera S."/>
            <person name="Fuerstenberg S.I."/>
            <person name="Gachon C.M."/>
            <person name="Gaulin E."/>
            <person name="Govers F."/>
            <person name="Grenville-Briggs L."/>
            <person name="Horner N."/>
            <person name="Hostetler J."/>
            <person name="Jiang R.H."/>
            <person name="Johnson J."/>
            <person name="Krajaejun T."/>
            <person name="Lin H."/>
            <person name="Meijer H.J."/>
            <person name="Moore B."/>
            <person name="Morris P."/>
            <person name="Phuntmart V."/>
            <person name="Puiu D."/>
            <person name="Shetty J."/>
            <person name="Stajich J.E."/>
            <person name="Tripathy S."/>
            <person name="Wawra S."/>
            <person name="van West P."/>
            <person name="Whitty B.R."/>
            <person name="Coutinho P.M."/>
            <person name="Henrissat B."/>
            <person name="Martin F."/>
            <person name="Thomas P.D."/>
            <person name="Tyler B.M."/>
            <person name="De Vries R.P."/>
            <person name="Kamoun S."/>
            <person name="Yandell M."/>
            <person name="Tisserat N."/>
            <person name="Buell C.R."/>
        </authorList>
    </citation>
    <scope>NUCLEOTIDE SEQUENCE</scope>
    <source>
        <strain evidence="3">DAOM:BR144</strain>
    </source>
</reference>
<dbReference type="Gene3D" id="2.40.40.10">
    <property type="entry name" value="RlpA-like domain"/>
    <property type="match status" value="1"/>
</dbReference>
<dbReference type="Gene3D" id="2.60.40.760">
    <property type="entry name" value="Expansin, cellulose-binding-like domain"/>
    <property type="match status" value="1"/>
</dbReference>
<dbReference type="VEuPathDB" id="FungiDB:PYU1_G012644"/>
<reference evidence="3" key="2">
    <citation type="submission" date="2010-04" db="EMBL/GenBank/DDBJ databases">
        <authorList>
            <person name="Buell R."/>
            <person name="Hamilton J."/>
            <person name="Hostetler J."/>
        </authorList>
    </citation>
    <scope>NUCLEOTIDE SEQUENCE [LARGE SCALE GENOMIC DNA]</scope>
    <source>
        <strain evidence="3">DAOM:BR144</strain>
    </source>
</reference>
<dbReference type="InParanoid" id="K3X621"/>
<dbReference type="PANTHER" id="PTHR31836">
    <property type="match status" value="1"/>
</dbReference>
<keyword evidence="1" id="KW-0732">Signal</keyword>
<proteinExistence type="predicted"/>
<dbReference type="EnsemblProtists" id="PYU1_T012670">
    <property type="protein sequence ID" value="PYU1_T012670"/>
    <property type="gene ID" value="PYU1_G012644"/>
</dbReference>
<evidence type="ECO:0000313" key="2">
    <source>
        <dbReference type="EnsemblProtists" id="PYU1_T012670"/>
    </source>
</evidence>
<dbReference type="AlphaFoldDB" id="K3X621"/>
<accession>K3X621</accession>
<dbReference type="InterPro" id="IPR051477">
    <property type="entry name" value="Expansin_CellWall"/>
</dbReference>
<keyword evidence="3" id="KW-1185">Reference proteome</keyword>
<dbReference type="HOGENOM" id="CLU_026963_2_0_1"/>
<protein>
    <recommendedName>
        <fullName evidence="4">Expansin-like EG45 domain-containing protein</fullName>
    </recommendedName>
</protein>
<dbReference type="eggNOG" id="ENOG502RBNV">
    <property type="taxonomic scope" value="Eukaryota"/>
</dbReference>
<dbReference type="OMA" id="SEISWHF"/>
<reference evidence="2" key="3">
    <citation type="submission" date="2015-02" db="UniProtKB">
        <authorList>
            <consortium name="EnsemblProtists"/>
        </authorList>
    </citation>
    <scope>IDENTIFICATION</scope>
    <source>
        <strain evidence="2">DAOM BR144</strain>
    </source>
</reference>
<dbReference type="SUPFAM" id="SSF50685">
    <property type="entry name" value="Barwin-like endoglucanases"/>
    <property type="match status" value="1"/>
</dbReference>
<dbReference type="CDD" id="cd22271">
    <property type="entry name" value="DPBB_EXP_N-like"/>
    <property type="match status" value="1"/>
</dbReference>
<organism evidence="2 3">
    <name type="scientific">Globisporangium ultimum (strain ATCC 200006 / CBS 805.95 / DAOM BR144)</name>
    <name type="common">Pythium ultimum</name>
    <dbReference type="NCBI Taxonomy" id="431595"/>
    <lineage>
        <taxon>Eukaryota</taxon>
        <taxon>Sar</taxon>
        <taxon>Stramenopiles</taxon>
        <taxon>Oomycota</taxon>
        <taxon>Peronosporomycetes</taxon>
        <taxon>Pythiales</taxon>
        <taxon>Pythiaceae</taxon>
        <taxon>Globisporangium</taxon>
    </lineage>
</organism>
<evidence type="ECO:0000313" key="3">
    <source>
        <dbReference type="Proteomes" id="UP000019132"/>
    </source>
</evidence>
<dbReference type="EMBL" id="GL376588">
    <property type="status" value="NOT_ANNOTATED_CDS"/>
    <property type="molecule type" value="Genomic_DNA"/>
</dbReference>
<dbReference type="InterPro" id="IPR036908">
    <property type="entry name" value="RlpA-like_sf"/>
</dbReference>
<dbReference type="PANTHER" id="PTHR31836:SF21">
    <property type="entry name" value="EXPANSIN-LIKE PROTEIN 7"/>
    <property type="match status" value="1"/>
</dbReference>
<sequence length="253" mass="27512">MVTLFVTTNVLSVHAKEVFEGRATTYGLTKAIGGGCSARKAPNGVNETLFAAMNRQQYADSASCSRCISVKGAKGTVLAYVADYCYECGENNLDLNTALWDAVIGGDPRIEPISWYFTPCPDEKEKFCVKEGSNAHWFALQVVNSRDGIKSMEIEGQDAAVIGITSFYQVSPSAPLDLGRIDVKITSTSGITSKLTLASKDYNDCPMPSDNSNSNTNAPATVTSTPIITVDTTGVKPHQYAWQAYRRRRAKYY</sequence>
<dbReference type="Proteomes" id="UP000019132">
    <property type="component" value="Unassembled WGS sequence"/>
</dbReference>
<dbReference type="InterPro" id="IPR036749">
    <property type="entry name" value="Expansin_CBD_sf"/>
</dbReference>